<proteinExistence type="predicted"/>
<reference evidence="1" key="1">
    <citation type="journal article" date="2014" name="Int. J. Syst. Evol. Microbiol.">
        <title>Complete genome sequence of Corynebacterium casei LMG S-19264T (=DSM 44701T), isolated from a smear-ripened cheese.</title>
        <authorList>
            <consortium name="US DOE Joint Genome Institute (JGI-PGF)"/>
            <person name="Walter F."/>
            <person name="Albersmeier A."/>
            <person name="Kalinowski J."/>
            <person name="Ruckert C."/>
        </authorList>
    </citation>
    <scope>NUCLEOTIDE SEQUENCE</scope>
    <source>
        <strain evidence="1">JCM 14371</strain>
    </source>
</reference>
<dbReference type="InterPro" id="IPR021848">
    <property type="entry name" value="HODM_asu-like"/>
</dbReference>
<keyword evidence="2" id="KW-1185">Reference proteome</keyword>
<accession>A0A917UJY2</accession>
<comment type="caution">
    <text evidence="1">The sequence shown here is derived from an EMBL/GenBank/DDBJ whole genome shotgun (WGS) entry which is preliminary data.</text>
</comment>
<gene>
    <name evidence="1" type="ORF">GCM10008939_03560</name>
</gene>
<evidence type="ECO:0008006" key="3">
    <source>
        <dbReference type="Google" id="ProtNLM"/>
    </source>
</evidence>
<protein>
    <recommendedName>
        <fullName evidence="3">DUF3445 domain-containing protein</fullName>
    </recommendedName>
</protein>
<dbReference type="Pfam" id="PF11927">
    <property type="entry name" value="HODM_asu-like"/>
    <property type="match status" value="1"/>
</dbReference>
<evidence type="ECO:0000313" key="1">
    <source>
        <dbReference type="EMBL" id="GGJ62967.1"/>
    </source>
</evidence>
<dbReference type="EMBL" id="BMOE01000001">
    <property type="protein sequence ID" value="GGJ62967.1"/>
    <property type="molecule type" value="Genomic_DNA"/>
</dbReference>
<reference evidence="1" key="2">
    <citation type="submission" date="2020-09" db="EMBL/GenBank/DDBJ databases">
        <authorList>
            <person name="Sun Q."/>
            <person name="Ohkuma M."/>
        </authorList>
    </citation>
    <scope>NUCLEOTIDE SEQUENCE</scope>
    <source>
        <strain evidence="1">JCM 14371</strain>
    </source>
</reference>
<dbReference type="AlphaFoldDB" id="A0A917UJY2"/>
<sequence>MFRLGVQPVDGRTETHTFAFDRQYAAFLTEKVAARAQLQRSYVLAGLRPELRAGVLRRVAEQAARDSGGVLSWDGRVLSNAALGWAGVLDVDRGTLEDLRRFRGPLSAVVGDVEPLDALDFLAMNVQEDLSVLAVDPVTGADHLAALHVLLPEKWAPLDKIGRPFTQVHAPVAGAGPLLASAPRLVQALVTRGPFVRFVWGVTPSGRLDHHPDLPPECSGPDGNEGVPADLGGVFLRVERQTLHPVPEGSGALFTIRTYLTPLRDALTAERAAALAAALGGMTPEQRQYKGLTRLGPALEGWLRKQRFAPETAGRSLSG</sequence>
<organism evidence="1 2">
    <name type="scientific">Deinococcus aquiradiocola</name>
    <dbReference type="NCBI Taxonomy" id="393059"/>
    <lineage>
        <taxon>Bacteria</taxon>
        <taxon>Thermotogati</taxon>
        <taxon>Deinococcota</taxon>
        <taxon>Deinococci</taxon>
        <taxon>Deinococcales</taxon>
        <taxon>Deinococcaceae</taxon>
        <taxon>Deinococcus</taxon>
    </lineage>
</organism>
<name>A0A917UJY2_9DEIO</name>
<dbReference type="Proteomes" id="UP000635726">
    <property type="component" value="Unassembled WGS sequence"/>
</dbReference>
<evidence type="ECO:0000313" key="2">
    <source>
        <dbReference type="Proteomes" id="UP000635726"/>
    </source>
</evidence>